<dbReference type="Proteomes" id="UP000237073">
    <property type="component" value="Unassembled WGS sequence"/>
</dbReference>
<keyword evidence="3" id="KW-1185">Reference proteome</keyword>
<reference evidence="3 4" key="1">
    <citation type="submission" date="2018-01" db="EMBL/GenBank/DDBJ databases">
        <title>Superficieibacter electus gen. nov., sp. nov., an extended-spectrum beta-lactamase possessing member of the Enterobacteriaceae family, isolated from intensive care unit surfaces.</title>
        <authorList>
            <person name="Potter R.F."/>
            <person name="D'Souza A.W."/>
        </authorList>
    </citation>
    <scope>NUCLEOTIDE SEQUENCE [LARGE SCALE GENOMIC DNA]</scope>
    <source>
        <strain evidence="2 4">BP-1</strain>
        <strain evidence="1 3">BP-2</strain>
    </source>
</reference>
<protein>
    <submittedName>
        <fullName evidence="2">Uncharacterized protein</fullName>
    </submittedName>
</protein>
<evidence type="ECO:0000313" key="2">
    <source>
        <dbReference type="EMBL" id="POP50747.1"/>
    </source>
</evidence>
<dbReference type="AlphaFoldDB" id="A0A2P5GW11"/>
<sequence length="147" mass="17397">MLTLYKPETDIKTEGAATRKSSGREIKWRCCGITSMRRATGWRGHVLAEYDAAERMTSRMVSREGSGPTVMDSHDRLMGLCYWRGEQWEYHYDVLGRRTEKRCRQKVSALYTCVMVMFRQRNVNTAAELDRWKRNYWKTRALDFPEI</sequence>
<gene>
    <name evidence="2" type="ORF">CHU32_00905</name>
    <name evidence="1" type="ORF">CHU33_00905</name>
</gene>
<name>A0A2P5GW11_9ENTR</name>
<dbReference type="EMBL" id="PQGD01000001">
    <property type="protein sequence ID" value="POP50747.1"/>
    <property type="molecule type" value="Genomic_DNA"/>
</dbReference>
<organism evidence="2 4">
    <name type="scientific">Superficieibacter electus</name>
    <dbReference type="NCBI Taxonomy" id="2022662"/>
    <lineage>
        <taxon>Bacteria</taxon>
        <taxon>Pseudomonadati</taxon>
        <taxon>Pseudomonadota</taxon>
        <taxon>Gammaproteobacteria</taxon>
        <taxon>Enterobacterales</taxon>
        <taxon>Enterobacteriaceae</taxon>
        <taxon>Superficieibacter</taxon>
    </lineage>
</organism>
<evidence type="ECO:0000313" key="3">
    <source>
        <dbReference type="Proteomes" id="UP000237073"/>
    </source>
</evidence>
<accession>A0A2P5GW11</accession>
<comment type="caution">
    <text evidence="2">The sequence shown here is derived from an EMBL/GenBank/DDBJ whole genome shotgun (WGS) entry which is preliminary data.</text>
</comment>
<proteinExistence type="predicted"/>
<dbReference type="Proteomes" id="UP000247005">
    <property type="component" value="Unassembled WGS sequence"/>
</dbReference>
<evidence type="ECO:0000313" key="1">
    <source>
        <dbReference type="EMBL" id="POP47735.1"/>
    </source>
</evidence>
<evidence type="ECO:0000313" key="4">
    <source>
        <dbReference type="Proteomes" id="UP000247005"/>
    </source>
</evidence>
<dbReference type="EMBL" id="PQGE01000001">
    <property type="protein sequence ID" value="POP47735.1"/>
    <property type="molecule type" value="Genomic_DNA"/>
</dbReference>